<dbReference type="InterPro" id="IPR034164">
    <property type="entry name" value="Pepsin-like_dom"/>
</dbReference>
<feature type="region of interest" description="Disordered" evidence="3">
    <location>
        <begin position="595"/>
        <end position="746"/>
    </location>
</feature>
<evidence type="ECO:0000313" key="7">
    <source>
        <dbReference type="EMBL" id="CAF9915182.1"/>
    </source>
</evidence>
<reference evidence="7" key="1">
    <citation type="submission" date="2021-03" db="EMBL/GenBank/DDBJ databases">
        <authorList>
            <person name="Tagirdzhanova G."/>
        </authorList>
    </citation>
    <scope>NUCLEOTIDE SEQUENCE</scope>
</reference>
<feature type="compositionally biased region" description="Low complexity" evidence="3">
    <location>
        <begin position="698"/>
        <end position="707"/>
    </location>
</feature>
<dbReference type="Proteomes" id="UP000664521">
    <property type="component" value="Unassembled WGS sequence"/>
</dbReference>
<dbReference type="PROSITE" id="PS51767">
    <property type="entry name" value="PEPTIDASE_A1"/>
    <property type="match status" value="1"/>
</dbReference>
<name>A0A8H3F373_9LECA</name>
<feature type="compositionally biased region" description="Basic and acidic residues" evidence="3">
    <location>
        <begin position="731"/>
        <end position="746"/>
    </location>
</feature>
<evidence type="ECO:0000313" key="8">
    <source>
        <dbReference type="Proteomes" id="UP000664521"/>
    </source>
</evidence>
<dbReference type="OrthoDB" id="4074350at2759"/>
<dbReference type="GO" id="GO:0006508">
    <property type="term" value="P:proteolysis"/>
    <property type="evidence" value="ECO:0007669"/>
    <property type="project" value="InterPro"/>
</dbReference>
<feature type="transmembrane region" description="Helical" evidence="4">
    <location>
        <begin position="436"/>
        <end position="461"/>
    </location>
</feature>
<dbReference type="EMBL" id="CAJPDS010000015">
    <property type="protein sequence ID" value="CAF9915182.1"/>
    <property type="molecule type" value="Genomic_DNA"/>
</dbReference>
<comment type="caution">
    <text evidence="7">The sequence shown here is derived from an EMBL/GenBank/DDBJ whole genome shotgun (WGS) entry which is preliminary data.</text>
</comment>
<keyword evidence="8" id="KW-1185">Reference proteome</keyword>
<dbReference type="GO" id="GO:0031505">
    <property type="term" value="P:fungal-type cell wall organization"/>
    <property type="evidence" value="ECO:0007669"/>
    <property type="project" value="TreeGrafter"/>
</dbReference>
<feature type="compositionally biased region" description="Polar residues" evidence="3">
    <location>
        <begin position="595"/>
        <end position="608"/>
    </location>
</feature>
<gene>
    <name evidence="7" type="ORF">HETSPECPRED_002324</name>
</gene>
<dbReference type="PANTHER" id="PTHR47965">
    <property type="entry name" value="ASPARTYL PROTEASE-RELATED"/>
    <property type="match status" value="1"/>
</dbReference>
<comment type="similarity">
    <text evidence="1">Belongs to the peptidase A1 family.</text>
</comment>
<evidence type="ECO:0000256" key="3">
    <source>
        <dbReference type="SAM" id="MobiDB-lite"/>
    </source>
</evidence>
<feature type="compositionally biased region" description="Low complexity" evidence="3">
    <location>
        <begin position="644"/>
        <end position="665"/>
    </location>
</feature>
<dbReference type="PANTHER" id="PTHR47965:SF101">
    <property type="entry name" value="HYPOTHETICAL ASPARTYL PROTEASE (EUROFUNG)-RELATED"/>
    <property type="match status" value="1"/>
</dbReference>
<proteinExistence type="inferred from homology"/>
<dbReference type="Pfam" id="PF00026">
    <property type="entry name" value="Asp"/>
    <property type="match status" value="1"/>
</dbReference>
<feature type="signal peptide" evidence="5">
    <location>
        <begin position="1"/>
        <end position="24"/>
    </location>
</feature>
<keyword evidence="5" id="KW-0732">Signal</keyword>
<feature type="compositionally biased region" description="Low complexity" evidence="3">
    <location>
        <begin position="611"/>
        <end position="631"/>
    </location>
</feature>
<keyword evidence="2" id="KW-0175">Coiled coil</keyword>
<dbReference type="GO" id="GO:0005576">
    <property type="term" value="C:extracellular region"/>
    <property type="evidence" value="ECO:0007669"/>
    <property type="project" value="TreeGrafter"/>
</dbReference>
<dbReference type="InterPro" id="IPR001461">
    <property type="entry name" value="Aspartic_peptidase_A1"/>
</dbReference>
<keyword evidence="4" id="KW-0472">Membrane</keyword>
<dbReference type="CDD" id="cd05471">
    <property type="entry name" value="pepsin_like"/>
    <property type="match status" value="1"/>
</dbReference>
<organism evidence="7 8">
    <name type="scientific">Heterodermia speciosa</name>
    <dbReference type="NCBI Taxonomy" id="116794"/>
    <lineage>
        <taxon>Eukaryota</taxon>
        <taxon>Fungi</taxon>
        <taxon>Dikarya</taxon>
        <taxon>Ascomycota</taxon>
        <taxon>Pezizomycotina</taxon>
        <taxon>Lecanoromycetes</taxon>
        <taxon>OSLEUM clade</taxon>
        <taxon>Lecanoromycetidae</taxon>
        <taxon>Caliciales</taxon>
        <taxon>Physciaceae</taxon>
        <taxon>Heterodermia</taxon>
    </lineage>
</organism>
<evidence type="ECO:0000256" key="4">
    <source>
        <dbReference type="SAM" id="Phobius"/>
    </source>
</evidence>
<evidence type="ECO:0000256" key="5">
    <source>
        <dbReference type="SAM" id="SignalP"/>
    </source>
</evidence>
<dbReference type="GO" id="GO:0009277">
    <property type="term" value="C:fungal-type cell wall"/>
    <property type="evidence" value="ECO:0007669"/>
    <property type="project" value="TreeGrafter"/>
</dbReference>
<sequence length="746" mass="81071">MRSCTTSAALFWLQLFVLLKLGSASLLQRAAALPTPISFPPAQNWDGPDGPWSTFTLRVGTPAQDVRVLISTASQDTWVVTPDGCETSDTSCQNERGAVFNYNSSSTWQKQGTYELFYEKNLGLNGNGLWGNDTLGLGVQGSGGPTLNNQVIAGIVTDNFYIGMFGVNPKPTNYTSIEGYRQDSYVTSLKKQNFIPSISFGYTAGAPYRQKKVLGSLTLGGYDASRFVPNPHSFTFAPDNSRDLVVGIQSITFEAQNGTTSSLLPFGILAYIDSTIPYIYLPLEACKAFEKAFDLKYNATTQLYPVSDSQHADLIARNASIVFTLGDDVKGGETVNITLPYDSFDLTATFPVVEDSTRYFPLKRAANDSQYTLGRTFLQEAYLTVDYERSNFSVSQCLFQDGSQQKLIGIPPAPAPSLNNTLSTGSKESSSSHSTAVIGIAVGVSVLAVAVAASVVSFLMIKKRRARREEEKAKADLAKAEEEAAERVRLGFNKAELGTADHALYEMGGSDTFEHPLPPLAKEKADFFHDRGDKHELLAGNVEFSELPDQKGPVYEMYDASSTPVELPADMPRELPAAFPSRRSSAMTPIIRSAHQTPPLRSSVTSPFNDPPGHLSPSSSGSRRSSNQPSPIERRMRRTPPNRSSTLNSTLSASSSAGQSGPSSPTDRSMNASPRSDELLSPISPIIGSDEGLSFTEQTPSPSSPQDSPIPTPSPDWSGRSRRSPHIAALRSEDSRRRERRRRNET</sequence>
<dbReference type="InterPro" id="IPR021109">
    <property type="entry name" value="Peptidase_aspartic_dom_sf"/>
</dbReference>
<dbReference type="InterPro" id="IPR033121">
    <property type="entry name" value="PEPTIDASE_A1"/>
</dbReference>
<keyword evidence="4" id="KW-1133">Transmembrane helix</keyword>
<keyword evidence="4" id="KW-0812">Transmembrane</keyword>
<feature type="chain" id="PRO_5034780021" description="Peptidase A1 domain-containing protein" evidence="5">
    <location>
        <begin position="25"/>
        <end position="746"/>
    </location>
</feature>
<feature type="domain" description="Peptidase A1" evidence="6">
    <location>
        <begin position="53"/>
        <end position="395"/>
    </location>
</feature>
<evidence type="ECO:0000256" key="2">
    <source>
        <dbReference type="SAM" id="Coils"/>
    </source>
</evidence>
<dbReference type="GO" id="GO:0004190">
    <property type="term" value="F:aspartic-type endopeptidase activity"/>
    <property type="evidence" value="ECO:0007669"/>
    <property type="project" value="InterPro"/>
</dbReference>
<protein>
    <recommendedName>
        <fullName evidence="6">Peptidase A1 domain-containing protein</fullName>
    </recommendedName>
</protein>
<dbReference type="SUPFAM" id="SSF50630">
    <property type="entry name" value="Acid proteases"/>
    <property type="match status" value="1"/>
</dbReference>
<dbReference type="Gene3D" id="2.40.70.10">
    <property type="entry name" value="Acid Proteases"/>
    <property type="match status" value="2"/>
</dbReference>
<dbReference type="PRINTS" id="PR00792">
    <property type="entry name" value="PEPSIN"/>
</dbReference>
<feature type="coiled-coil region" evidence="2">
    <location>
        <begin position="461"/>
        <end position="488"/>
    </location>
</feature>
<accession>A0A8H3F373</accession>
<evidence type="ECO:0000259" key="6">
    <source>
        <dbReference type="PROSITE" id="PS51767"/>
    </source>
</evidence>
<evidence type="ECO:0000256" key="1">
    <source>
        <dbReference type="ARBA" id="ARBA00007447"/>
    </source>
</evidence>
<dbReference type="AlphaFoldDB" id="A0A8H3F373"/>